<feature type="transmembrane region" description="Helical" evidence="1">
    <location>
        <begin position="48"/>
        <end position="68"/>
    </location>
</feature>
<comment type="caution">
    <text evidence="2">The sequence shown here is derived from an EMBL/GenBank/DDBJ whole genome shotgun (WGS) entry which is preliminary data.</text>
</comment>
<accession>A0ABV3PD62</accession>
<organism evidence="2 3">
    <name type="scientific">Kineococcus endophyticus</name>
    <dbReference type="NCBI Taxonomy" id="1181883"/>
    <lineage>
        <taxon>Bacteria</taxon>
        <taxon>Bacillati</taxon>
        <taxon>Actinomycetota</taxon>
        <taxon>Actinomycetes</taxon>
        <taxon>Kineosporiales</taxon>
        <taxon>Kineosporiaceae</taxon>
        <taxon>Kineococcus</taxon>
    </lineage>
</organism>
<name>A0ABV3PD62_9ACTN</name>
<evidence type="ECO:0000256" key="1">
    <source>
        <dbReference type="SAM" id="Phobius"/>
    </source>
</evidence>
<evidence type="ECO:0000313" key="3">
    <source>
        <dbReference type="Proteomes" id="UP001555826"/>
    </source>
</evidence>
<dbReference type="EMBL" id="JBFNQN010000020">
    <property type="protein sequence ID" value="MEW9267588.1"/>
    <property type="molecule type" value="Genomic_DNA"/>
</dbReference>
<feature type="transmembrane region" description="Helical" evidence="1">
    <location>
        <begin position="89"/>
        <end position="108"/>
    </location>
</feature>
<protein>
    <recommendedName>
        <fullName evidence="4">Integral membrane protein</fullName>
    </recommendedName>
</protein>
<feature type="transmembrane region" description="Helical" evidence="1">
    <location>
        <begin position="147"/>
        <end position="164"/>
    </location>
</feature>
<sequence length="170" mass="17597">MQRAEAPDTHDARDRAAARVSAYLYGDVLVLAALIALVPADLTRAKGITYVLGTAVSTFVAHVLADGIGLSIRSGRVSRTVLLHEVRDAVPVASAAVGPALLMLPALTGAWRPALALHLAVAVTVLRLAALGFVVGRVRGERPSFRTFVAGLVLAAVGAGAALLKVRLTH</sequence>
<dbReference type="RefSeq" id="WP_367640992.1">
    <property type="nucleotide sequence ID" value="NZ_JBFNQN010000020.1"/>
</dbReference>
<feature type="transmembrane region" description="Helical" evidence="1">
    <location>
        <begin position="114"/>
        <end position="135"/>
    </location>
</feature>
<keyword evidence="1" id="KW-1133">Transmembrane helix</keyword>
<keyword evidence="1" id="KW-0472">Membrane</keyword>
<feature type="transmembrane region" description="Helical" evidence="1">
    <location>
        <begin position="22"/>
        <end position="42"/>
    </location>
</feature>
<dbReference type="Proteomes" id="UP001555826">
    <property type="component" value="Unassembled WGS sequence"/>
</dbReference>
<keyword evidence="1" id="KW-0812">Transmembrane</keyword>
<proteinExistence type="predicted"/>
<reference evidence="2 3" key="1">
    <citation type="submission" date="2024-07" db="EMBL/GenBank/DDBJ databases">
        <authorList>
            <person name="Thanompreechachai J."/>
            <person name="Duangmal K."/>
        </authorList>
    </citation>
    <scope>NUCLEOTIDE SEQUENCE [LARGE SCALE GENOMIC DNA]</scope>
    <source>
        <strain evidence="2 3">KCTC 19886</strain>
    </source>
</reference>
<evidence type="ECO:0000313" key="2">
    <source>
        <dbReference type="EMBL" id="MEW9267588.1"/>
    </source>
</evidence>
<gene>
    <name evidence="2" type="ORF">AB1207_22845</name>
</gene>
<evidence type="ECO:0008006" key="4">
    <source>
        <dbReference type="Google" id="ProtNLM"/>
    </source>
</evidence>
<keyword evidence="3" id="KW-1185">Reference proteome</keyword>